<proteinExistence type="predicted"/>
<sequence length="168" mass="18443">MWRGRRREDRSSNVYASSGALNAHVSFRYTQAIANAVTSSSSNEWDLYARCLNLIGSQRTKHGIILAGRCRSSTTSSDIQRTRAGSLLRRRPSRALHGSFNNARPGCGVTVSRRRRDARRCVGSSLFSHLIGPIRCLSLLTPITRPNTVGGRIVDSALGLLGRRAHPS</sequence>
<comment type="caution">
    <text evidence="1">The sequence shown here is derived from an EMBL/GenBank/DDBJ whole genome shotgun (WGS) entry which is preliminary data.</text>
</comment>
<dbReference type="AlphaFoldDB" id="A0A9P3GQU4"/>
<evidence type="ECO:0000313" key="2">
    <source>
        <dbReference type="Proteomes" id="UP000703269"/>
    </source>
</evidence>
<organism evidence="1 2">
    <name type="scientific">Phanerochaete sordida</name>
    <dbReference type="NCBI Taxonomy" id="48140"/>
    <lineage>
        <taxon>Eukaryota</taxon>
        <taxon>Fungi</taxon>
        <taxon>Dikarya</taxon>
        <taxon>Basidiomycota</taxon>
        <taxon>Agaricomycotina</taxon>
        <taxon>Agaricomycetes</taxon>
        <taxon>Polyporales</taxon>
        <taxon>Phanerochaetaceae</taxon>
        <taxon>Phanerochaete</taxon>
    </lineage>
</organism>
<keyword evidence="2" id="KW-1185">Reference proteome</keyword>
<reference evidence="1 2" key="1">
    <citation type="submission" date="2021-08" db="EMBL/GenBank/DDBJ databases">
        <title>Draft Genome Sequence of Phanerochaete sordida strain YK-624.</title>
        <authorList>
            <person name="Mori T."/>
            <person name="Dohra H."/>
            <person name="Suzuki T."/>
            <person name="Kawagishi H."/>
            <person name="Hirai H."/>
        </authorList>
    </citation>
    <scope>NUCLEOTIDE SEQUENCE [LARGE SCALE GENOMIC DNA]</scope>
    <source>
        <strain evidence="1 2">YK-624</strain>
    </source>
</reference>
<gene>
    <name evidence="1" type="ORF">PsYK624_156520</name>
</gene>
<dbReference type="Proteomes" id="UP000703269">
    <property type="component" value="Unassembled WGS sequence"/>
</dbReference>
<accession>A0A9P3GQU4</accession>
<dbReference type="EMBL" id="BPQB01000108">
    <property type="protein sequence ID" value="GJE99398.1"/>
    <property type="molecule type" value="Genomic_DNA"/>
</dbReference>
<name>A0A9P3GQU4_9APHY</name>
<evidence type="ECO:0000313" key="1">
    <source>
        <dbReference type="EMBL" id="GJE99398.1"/>
    </source>
</evidence>
<protein>
    <submittedName>
        <fullName evidence="1">Uncharacterized protein</fullName>
    </submittedName>
</protein>